<organism evidence="2 3">
    <name type="scientific">Eubacterium segne</name>
    <dbReference type="NCBI Taxonomy" id="2763045"/>
    <lineage>
        <taxon>Bacteria</taxon>
        <taxon>Bacillati</taxon>
        <taxon>Bacillota</taxon>
        <taxon>Clostridia</taxon>
        <taxon>Eubacteriales</taxon>
        <taxon>Eubacteriaceae</taxon>
        <taxon>Eubacterium</taxon>
    </lineage>
</organism>
<dbReference type="RefSeq" id="WP_186840236.1">
    <property type="nucleotide sequence ID" value="NZ_JACOOZ010000003.1"/>
</dbReference>
<keyword evidence="1" id="KW-0812">Transmembrane</keyword>
<evidence type="ECO:0000313" key="2">
    <source>
        <dbReference type="EMBL" id="MBC5667459.1"/>
    </source>
</evidence>
<feature type="transmembrane region" description="Helical" evidence="1">
    <location>
        <begin position="42"/>
        <end position="75"/>
    </location>
</feature>
<reference evidence="2 3" key="1">
    <citation type="submission" date="2020-08" db="EMBL/GenBank/DDBJ databases">
        <title>Genome public.</title>
        <authorList>
            <person name="Liu C."/>
            <person name="Sun Q."/>
        </authorList>
    </citation>
    <scope>NUCLEOTIDE SEQUENCE [LARGE SCALE GENOMIC DNA]</scope>
    <source>
        <strain evidence="2 3">BX4</strain>
    </source>
</reference>
<feature type="transmembrane region" description="Helical" evidence="1">
    <location>
        <begin position="216"/>
        <end position="233"/>
    </location>
</feature>
<gene>
    <name evidence="2" type="ORF">H8S00_05610</name>
</gene>
<feature type="transmembrane region" description="Helical" evidence="1">
    <location>
        <begin position="171"/>
        <end position="193"/>
    </location>
</feature>
<sequence length="245" mass="28277">MEILTFLFWRLFILKATASILGGLYLCIKGNKISTVTIQKMFSSYCGVIFGSLIMFLLNPNAILMILGCVIGYFIFSLTDKIFKNNGMFLVSFVCVMEWAYIIPTSIIFHNAERLKNSIHIISDKDRSYVEKYFMGDNYAIWDKCFFMAVLIGLIAAVVMALVVKNRKILNFMMLLIGAVQLFGSIFSVSNYFDRRVTDWEVVYIPYMNIHFENNGIYLGWSIIMTAIIFYWIQKKVDKSNNSID</sequence>
<evidence type="ECO:0000313" key="3">
    <source>
        <dbReference type="Proteomes" id="UP000597877"/>
    </source>
</evidence>
<comment type="caution">
    <text evidence="2">The sequence shown here is derived from an EMBL/GenBank/DDBJ whole genome shotgun (WGS) entry which is preliminary data.</text>
</comment>
<accession>A0ABR7F3B4</accession>
<proteinExistence type="predicted"/>
<keyword evidence="1" id="KW-1133">Transmembrane helix</keyword>
<keyword evidence="3" id="KW-1185">Reference proteome</keyword>
<keyword evidence="1" id="KW-0472">Membrane</keyword>
<dbReference type="Proteomes" id="UP000597877">
    <property type="component" value="Unassembled WGS sequence"/>
</dbReference>
<feature type="transmembrane region" description="Helical" evidence="1">
    <location>
        <begin position="146"/>
        <end position="164"/>
    </location>
</feature>
<feature type="transmembrane region" description="Helical" evidence="1">
    <location>
        <begin position="87"/>
        <end position="109"/>
    </location>
</feature>
<evidence type="ECO:0000256" key="1">
    <source>
        <dbReference type="SAM" id="Phobius"/>
    </source>
</evidence>
<dbReference type="EMBL" id="JACOOZ010000003">
    <property type="protein sequence ID" value="MBC5667459.1"/>
    <property type="molecule type" value="Genomic_DNA"/>
</dbReference>
<name>A0ABR7F3B4_9FIRM</name>
<protein>
    <submittedName>
        <fullName evidence="2">Uncharacterized protein</fullName>
    </submittedName>
</protein>